<dbReference type="Proteomes" id="UP000288096">
    <property type="component" value="Unassembled WGS sequence"/>
</dbReference>
<reference evidence="3" key="2">
    <citation type="submission" date="2019-01" db="EMBL/GenBank/DDBJ databases">
        <title>Genome sequence of Desulfonema ishimotonii strain Tokyo 01.</title>
        <authorList>
            <person name="Fukui M."/>
        </authorList>
    </citation>
    <scope>NUCLEOTIDE SEQUENCE [LARGE SCALE GENOMIC DNA]</scope>
    <source>
        <strain evidence="3">Tokyo 01</strain>
    </source>
</reference>
<evidence type="ECO:0008006" key="4">
    <source>
        <dbReference type="Google" id="ProtNLM"/>
    </source>
</evidence>
<protein>
    <recommendedName>
        <fullName evidence="4">HEAT repeat domain-containing protein</fullName>
    </recommendedName>
</protein>
<gene>
    <name evidence="2" type="ORF">DENIS_0217</name>
</gene>
<accession>A0A401FQM7</accession>
<name>A0A401FQM7_9BACT</name>
<evidence type="ECO:0000256" key="1">
    <source>
        <dbReference type="SAM" id="MobiDB-lite"/>
    </source>
</evidence>
<proteinExistence type="predicted"/>
<organism evidence="2 3">
    <name type="scientific">Desulfonema ishimotonii</name>
    <dbReference type="NCBI Taxonomy" id="45657"/>
    <lineage>
        <taxon>Bacteria</taxon>
        <taxon>Pseudomonadati</taxon>
        <taxon>Thermodesulfobacteriota</taxon>
        <taxon>Desulfobacteria</taxon>
        <taxon>Desulfobacterales</taxon>
        <taxon>Desulfococcaceae</taxon>
        <taxon>Desulfonema</taxon>
    </lineage>
</organism>
<sequence>MLAHYLRTGGEPFQDRTLSREMPRQAEILRQASALAPDHFIPFFEKILSSGQITDERAAPVFEGVTDHLLFRSGDAPPPGNGFTGVTPSDTVFLGNWLLHALRCHDFLWDDALRIAGALRACGHVADTPAAVSEILSCQLRLAGHRDPEPEKNGEKGNDPACVSRNSVRGQTAESAAILTLTLLKKQRPLPDLMPSLLLRFATDIHPGVRVGLLRHLTRLARYDARLAWQIHHAASRPLLPRLWPSAEPFLQHQYPRHFTRVKGYLVQARQKGLGISGTSWGKSLATACLSGTLSARHLAEGLGLLASETAWLTAFDVLKQHLADPVYRAACTAAMENIIGVSGWTPDILDAVLSVFEDSDTDSVDIALQIAYKFTSAFNGLPVEYDLSDFYYGLLRLSALAPIAVRQVCEAIISGAEESPVQRRIWQTGRHSELIRVLLQDTDLLSRYIRIQSQGE</sequence>
<evidence type="ECO:0000313" key="2">
    <source>
        <dbReference type="EMBL" id="GBC59281.1"/>
    </source>
</evidence>
<dbReference type="SUPFAM" id="SSF48371">
    <property type="entry name" value="ARM repeat"/>
    <property type="match status" value="1"/>
</dbReference>
<dbReference type="InterPro" id="IPR016024">
    <property type="entry name" value="ARM-type_fold"/>
</dbReference>
<dbReference type="EMBL" id="BEXT01000001">
    <property type="protein sequence ID" value="GBC59281.1"/>
    <property type="molecule type" value="Genomic_DNA"/>
</dbReference>
<dbReference type="AlphaFoldDB" id="A0A401FQM7"/>
<reference evidence="3" key="1">
    <citation type="submission" date="2017-11" db="EMBL/GenBank/DDBJ databases">
        <authorList>
            <person name="Watanabe M."/>
            <person name="Kojima H."/>
        </authorList>
    </citation>
    <scope>NUCLEOTIDE SEQUENCE [LARGE SCALE GENOMIC DNA]</scope>
    <source>
        <strain evidence="3">Tokyo 01</strain>
    </source>
</reference>
<keyword evidence="3" id="KW-1185">Reference proteome</keyword>
<feature type="compositionally biased region" description="Basic and acidic residues" evidence="1">
    <location>
        <begin position="146"/>
        <end position="158"/>
    </location>
</feature>
<evidence type="ECO:0000313" key="3">
    <source>
        <dbReference type="Proteomes" id="UP000288096"/>
    </source>
</evidence>
<feature type="region of interest" description="Disordered" evidence="1">
    <location>
        <begin position="146"/>
        <end position="166"/>
    </location>
</feature>
<comment type="caution">
    <text evidence="2">The sequence shown here is derived from an EMBL/GenBank/DDBJ whole genome shotgun (WGS) entry which is preliminary data.</text>
</comment>